<gene>
    <name evidence="1" type="ORF">A2242_04060</name>
</gene>
<evidence type="ECO:0000313" key="1">
    <source>
        <dbReference type="EMBL" id="OGF26565.1"/>
    </source>
</evidence>
<protein>
    <recommendedName>
        <fullName evidence="3">GxxExxY protein</fullName>
    </recommendedName>
</protein>
<dbReference type="Proteomes" id="UP000178925">
    <property type="component" value="Unassembled WGS sequence"/>
</dbReference>
<dbReference type="Pfam" id="PF13366">
    <property type="entry name" value="PDDEXK_3"/>
    <property type="match status" value="1"/>
</dbReference>
<accession>A0A1F5SIQ8</accession>
<evidence type="ECO:0000313" key="2">
    <source>
        <dbReference type="Proteomes" id="UP000178925"/>
    </source>
</evidence>
<dbReference type="STRING" id="1797995.A2242_04060"/>
<reference evidence="1 2" key="1">
    <citation type="journal article" date="2016" name="Nat. Commun.">
        <title>Thousands of microbial genomes shed light on interconnected biogeochemical processes in an aquifer system.</title>
        <authorList>
            <person name="Anantharaman K."/>
            <person name="Brown C.T."/>
            <person name="Hug L.A."/>
            <person name="Sharon I."/>
            <person name="Castelle C.J."/>
            <person name="Probst A.J."/>
            <person name="Thomas B.C."/>
            <person name="Singh A."/>
            <person name="Wilkins M.J."/>
            <person name="Karaoz U."/>
            <person name="Brodie E.L."/>
            <person name="Williams K.H."/>
            <person name="Hubbard S.S."/>
            <person name="Banfield J.F."/>
        </authorList>
    </citation>
    <scope>NUCLEOTIDE SEQUENCE [LARGE SCALE GENOMIC DNA]</scope>
</reference>
<proteinExistence type="predicted"/>
<name>A0A1F5SIQ8_9BACT</name>
<dbReference type="InterPro" id="IPR026350">
    <property type="entry name" value="GxxExxY"/>
</dbReference>
<organism evidence="1 2">
    <name type="scientific">Candidatus Falkowbacteria bacterium RIFOXYA2_FULL_47_9</name>
    <dbReference type="NCBI Taxonomy" id="1797995"/>
    <lineage>
        <taxon>Bacteria</taxon>
        <taxon>Candidatus Falkowiibacteriota</taxon>
    </lineage>
</organism>
<comment type="caution">
    <text evidence="1">The sequence shown here is derived from an EMBL/GenBank/DDBJ whole genome shotgun (WGS) entry which is preliminary data.</text>
</comment>
<dbReference type="AlphaFoldDB" id="A0A1F5SIQ8"/>
<evidence type="ECO:0008006" key="3">
    <source>
        <dbReference type="Google" id="ProtNLM"/>
    </source>
</evidence>
<dbReference type="NCBIfam" id="TIGR04256">
    <property type="entry name" value="GxxExxY"/>
    <property type="match status" value="1"/>
</dbReference>
<dbReference type="EMBL" id="MFGC01000045">
    <property type="protein sequence ID" value="OGF26565.1"/>
    <property type="molecule type" value="Genomic_DNA"/>
</dbReference>
<sequence>MYDESAVRKNILFPELSYEIIGCLFEVYNELGGGYQEKIYQKATARCLATQAIRYVEQVPYRVRFRGKAIGMYFMDFVIEDRVVLEIKRGNYFVKNNIKQVENYLKVTNLQLGILANFTNRNVKYIRILNIH</sequence>